<name>A0A3Q9IBL7_9BACL</name>
<keyword evidence="1" id="KW-0472">Membrane</keyword>
<keyword evidence="1" id="KW-1133">Transmembrane helix</keyword>
<dbReference type="GO" id="GO:0140359">
    <property type="term" value="F:ABC-type transporter activity"/>
    <property type="evidence" value="ECO:0007669"/>
    <property type="project" value="InterPro"/>
</dbReference>
<dbReference type="OrthoDB" id="4187110at2"/>
<evidence type="ECO:0008006" key="4">
    <source>
        <dbReference type="Google" id="ProtNLM"/>
    </source>
</evidence>
<protein>
    <recommendedName>
        <fullName evidence="4">ABC transporter permease</fullName>
    </recommendedName>
</protein>
<accession>A0A3Q9IBL7</accession>
<feature type="transmembrane region" description="Helical" evidence="1">
    <location>
        <begin position="115"/>
        <end position="137"/>
    </location>
</feature>
<feature type="transmembrane region" description="Helical" evidence="1">
    <location>
        <begin position="225"/>
        <end position="249"/>
    </location>
</feature>
<evidence type="ECO:0000313" key="2">
    <source>
        <dbReference type="EMBL" id="AZS17234.1"/>
    </source>
</evidence>
<evidence type="ECO:0000313" key="3">
    <source>
        <dbReference type="Proteomes" id="UP000270678"/>
    </source>
</evidence>
<dbReference type="EMBL" id="CP034346">
    <property type="protein sequence ID" value="AZS17234.1"/>
    <property type="molecule type" value="Genomic_DNA"/>
</dbReference>
<dbReference type="Proteomes" id="UP000270678">
    <property type="component" value="Chromosome"/>
</dbReference>
<organism evidence="2 3">
    <name type="scientific">Paenibacillus lutimineralis</name>
    <dbReference type="NCBI Taxonomy" id="2707005"/>
    <lineage>
        <taxon>Bacteria</taxon>
        <taxon>Bacillati</taxon>
        <taxon>Bacillota</taxon>
        <taxon>Bacilli</taxon>
        <taxon>Bacillales</taxon>
        <taxon>Paenibacillaceae</taxon>
        <taxon>Paenibacillus</taxon>
    </lineage>
</organism>
<dbReference type="Pfam" id="PF12679">
    <property type="entry name" value="ABC2_membrane_2"/>
    <property type="match status" value="1"/>
</dbReference>
<keyword evidence="3" id="KW-1185">Reference proteome</keyword>
<feature type="transmembrane region" description="Helical" evidence="1">
    <location>
        <begin position="185"/>
        <end position="205"/>
    </location>
</feature>
<evidence type="ECO:0000256" key="1">
    <source>
        <dbReference type="SAM" id="Phobius"/>
    </source>
</evidence>
<feature type="transmembrane region" description="Helical" evidence="1">
    <location>
        <begin position="157"/>
        <end position="178"/>
    </location>
</feature>
<feature type="transmembrane region" description="Helical" evidence="1">
    <location>
        <begin position="76"/>
        <end position="94"/>
    </location>
</feature>
<keyword evidence="1" id="KW-0812">Transmembrane</keyword>
<reference evidence="3" key="1">
    <citation type="submission" date="2018-12" db="EMBL/GenBank/DDBJ databases">
        <title>Complete genome sequence of Paenibacillus sp. MBLB1234.</title>
        <authorList>
            <person name="Nam Y.-D."/>
            <person name="Kang J."/>
            <person name="Chung W.-H."/>
            <person name="Park Y.S."/>
        </authorList>
    </citation>
    <scope>NUCLEOTIDE SEQUENCE [LARGE SCALE GENOMIC DNA]</scope>
    <source>
        <strain evidence="3">MBLB1234</strain>
    </source>
</reference>
<dbReference type="RefSeq" id="WP_127002604.1">
    <property type="nucleotide sequence ID" value="NZ_CP034346.1"/>
</dbReference>
<proteinExistence type="predicted"/>
<gene>
    <name evidence="2" type="ORF">EI981_24295</name>
</gene>
<feature type="transmembrane region" description="Helical" evidence="1">
    <location>
        <begin position="21"/>
        <end position="42"/>
    </location>
</feature>
<sequence length="259" mass="27996">MRNTLLLYGKEMLEMSRSYKLLWVPVVFILLGVMQPVMMYYLPELLAASGDIPAELASTLAVPSAPEVMAQVLNQYNTIGILLVVIAGMNLVAGERYSGTAALILVRRVSPTQFIVAKWLGHITLIAVSYSLSYLAAWYYSSIMLGSLAWQTTLQAGAIYLCWILLAASIILLFSTVLKGGAAALASILLLVVLTMTHSLLPSWFSWSPARLAVDAMSLLSGIGSVNLVGPLLLTVLAVLLCVMGASYIMRNQAIQDQP</sequence>
<dbReference type="AlphaFoldDB" id="A0A3Q9IBL7"/>
<dbReference type="KEGG" id="plut:EI981_24295"/>
<dbReference type="GO" id="GO:0005886">
    <property type="term" value="C:plasma membrane"/>
    <property type="evidence" value="ECO:0007669"/>
    <property type="project" value="UniProtKB-SubCell"/>
</dbReference>